<keyword evidence="1" id="KW-0812">Transmembrane</keyword>
<gene>
    <name evidence="2" type="ORF">CPB84DRAFT_1772583</name>
</gene>
<reference evidence="2" key="1">
    <citation type="submission" date="2020-11" db="EMBL/GenBank/DDBJ databases">
        <authorList>
            <consortium name="DOE Joint Genome Institute"/>
            <person name="Ahrendt S."/>
            <person name="Riley R."/>
            <person name="Andreopoulos W."/>
            <person name="LaButti K."/>
            <person name="Pangilinan J."/>
            <person name="Ruiz-duenas F.J."/>
            <person name="Barrasa J.M."/>
            <person name="Sanchez-Garcia M."/>
            <person name="Camarero S."/>
            <person name="Miyauchi S."/>
            <person name="Serrano A."/>
            <person name="Linde D."/>
            <person name="Babiker R."/>
            <person name="Drula E."/>
            <person name="Ayuso-Fernandez I."/>
            <person name="Pacheco R."/>
            <person name="Padilla G."/>
            <person name="Ferreira P."/>
            <person name="Barriuso J."/>
            <person name="Kellner H."/>
            <person name="Castanera R."/>
            <person name="Alfaro M."/>
            <person name="Ramirez L."/>
            <person name="Pisabarro A.G."/>
            <person name="Kuo A."/>
            <person name="Tritt A."/>
            <person name="Lipzen A."/>
            <person name="He G."/>
            <person name="Yan M."/>
            <person name="Ng V."/>
            <person name="Cullen D."/>
            <person name="Martin F."/>
            <person name="Rosso M.-N."/>
            <person name="Henrissat B."/>
            <person name="Hibbett D."/>
            <person name="Martinez A.T."/>
            <person name="Grigoriev I.V."/>
        </authorList>
    </citation>
    <scope>NUCLEOTIDE SEQUENCE</scope>
    <source>
        <strain evidence="2">AH 44721</strain>
    </source>
</reference>
<keyword evidence="1" id="KW-0472">Membrane</keyword>
<evidence type="ECO:0000256" key="1">
    <source>
        <dbReference type="SAM" id="Phobius"/>
    </source>
</evidence>
<keyword evidence="3" id="KW-1185">Reference proteome</keyword>
<feature type="transmembrane region" description="Helical" evidence="1">
    <location>
        <begin position="196"/>
        <end position="215"/>
    </location>
</feature>
<feature type="transmembrane region" description="Helical" evidence="1">
    <location>
        <begin position="121"/>
        <end position="142"/>
    </location>
</feature>
<dbReference type="Proteomes" id="UP000724874">
    <property type="component" value="Unassembled WGS sequence"/>
</dbReference>
<name>A0A9P5TP41_GYMJU</name>
<dbReference type="EMBL" id="JADNYJ010000025">
    <property type="protein sequence ID" value="KAF8904689.1"/>
    <property type="molecule type" value="Genomic_DNA"/>
</dbReference>
<keyword evidence="1" id="KW-1133">Transmembrane helix</keyword>
<feature type="transmembrane region" description="Helical" evidence="1">
    <location>
        <begin position="77"/>
        <end position="101"/>
    </location>
</feature>
<evidence type="ECO:0000313" key="3">
    <source>
        <dbReference type="Proteomes" id="UP000724874"/>
    </source>
</evidence>
<dbReference type="AlphaFoldDB" id="A0A9P5TP41"/>
<protein>
    <submittedName>
        <fullName evidence="2">Uncharacterized protein</fullName>
    </submittedName>
</protein>
<evidence type="ECO:0000313" key="2">
    <source>
        <dbReference type="EMBL" id="KAF8904689.1"/>
    </source>
</evidence>
<organism evidence="2 3">
    <name type="scientific">Gymnopilus junonius</name>
    <name type="common">Spectacular rustgill mushroom</name>
    <name type="synonym">Gymnopilus spectabilis subsp. junonius</name>
    <dbReference type="NCBI Taxonomy" id="109634"/>
    <lineage>
        <taxon>Eukaryota</taxon>
        <taxon>Fungi</taxon>
        <taxon>Dikarya</taxon>
        <taxon>Basidiomycota</taxon>
        <taxon>Agaricomycotina</taxon>
        <taxon>Agaricomycetes</taxon>
        <taxon>Agaricomycetidae</taxon>
        <taxon>Agaricales</taxon>
        <taxon>Agaricineae</taxon>
        <taxon>Hymenogastraceae</taxon>
        <taxon>Gymnopilus</taxon>
    </lineage>
</organism>
<proteinExistence type="predicted"/>
<sequence>MSALSLCTAHKRLYGLSYTMAIRGVNCLLTPRPILTLQLRDKAFAPMGYRYMSLLDWKSRTASVKNQRWDCKDVPKLVFIPSGLACSLASWVLAGLIVAWLKKLPEADVHPVTHGLKSTAVLALGIVMAAVLFGGILIISLCDSDGAWATSMKILVPLTNVICYIYFAAATSWSPAKYILDLQLSQPVSPGRLASINHFILALNALTTVNAAFCVL</sequence>
<dbReference type="OrthoDB" id="3121840at2759"/>
<comment type="caution">
    <text evidence="2">The sequence shown here is derived from an EMBL/GenBank/DDBJ whole genome shotgun (WGS) entry which is preliminary data.</text>
</comment>
<feature type="transmembrane region" description="Helical" evidence="1">
    <location>
        <begin position="154"/>
        <end position="176"/>
    </location>
</feature>
<accession>A0A9P5TP41</accession>